<dbReference type="PANTHER" id="PTHR14269">
    <property type="entry name" value="CDP-DIACYLGLYCEROL--GLYCEROL-3-PHOSPHATE 3-PHOSPHATIDYLTRANSFERASE-RELATED"/>
    <property type="match status" value="1"/>
</dbReference>
<dbReference type="GO" id="GO:0016020">
    <property type="term" value="C:membrane"/>
    <property type="evidence" value="ECO:0007669"/>
    <property type="project" value="UniProtKB-SubCell"/>
</dbReference>
<evidence type="ECO:0000256" key="5">
    <source>
        <dbReference type="ARBA" id="ARBA00022692"/>
    </source>
</evidence>
<comment type="subcellular location">
    <subcellularLocation>
        <location evidence="1">Membrane</location>
        <topology evidence="1">Multi-pass membrane protein</topology>
    </subcellularLocation>
</comment>
<keyword evidence="6 13" id="KW-1133">Transmembrane helix</keyword>
<keyword evidence="4 11" id="KW-0808">Transferase</keyword>
<feature type="transmembrane region" description="Helical" evidence="13">
    <location>
        <begin position="167"/>
        <end position="187"/>
    </location>
</feature>
<feature type="transmembrane region" description="Helical" evidence="13">
    <location>
        <begin position="19"/>
        <end position="38"/>
    </location>
</feature>
<evidence type="ECO:0000256" key="13">
    <source>
        <dbReference type="SAM" id="Phobius"/>
    </source>
</evidence>
<dbReference type="Gene3D" id="1.20.120.1760">
    <property type="match status" value="1"/>
</dbReference>
<evidence type="ECO:0000256" key="1">
    <source>
        <dbReference type="ARBA" id="ARBA00004141"/>
    </source>
</evidence>
<keyword evidence="5 13" id="KW-0812">Transmembrane</keyword>
<keyword evidence="8 13" id="KW-0472">Membrane</keyword>
<evidence type="ECO:0000256" key="6">
    <source>
        <dbReference type="ARBA" id="ARBA00022989"/>
    </source>
</evidence>
<dbReference type="Pfam" id="PF01066">
    <property type="entry name" value="CDP-OH_P_transf"/>
    <property type="match status" value="1"/>
</dbReference>
<proteinExistence type="inferred from homology"/>
<dbReference type="GO" id="GO:0016780">
    <property type="term" value="F:phosphotransferase activity, for other substituted phosphate groups"/>
    <property type="evidence" value="ECO:0007669"/>
    <property type="project" value="InterPro"/>
</dbReference>
<evidence type="ECO:0000256" key="3">
    <source>
        <dbReference type="ARBA" id="ARBA00022516"/>
    </source>
</evidence>
<evidence type="ECO:0000256" key="9">
    <source>
        <dbReference type="ARBA" id="ARBA00023209"/>
    </source>
</evidence>
<evidence type="ECO:0000313" key="14">
    <source>
        <dbReference type="EMBL" id="APE37504.1"/>
    </source>
</evidence>
<evidence type="ECO:0000256" key="4">
    <source>
        <dbReference type="ARBA" id="ARBA00022679"/>
    </source>
</evidence>
<evidence type="ECO:0000256" key="10">
    <source>
        <dbReference type="ARBA" id="ARBA00023264"/>
    </source>
</evidence>
<feature type="transmembrane region" description="Helical" evidence="13">
    <location>
        <begin position="223"/>
        <end position="241"/>
    </location>
</feature>
<sequence>MIDQAHPASRRKRPRSVRLLPSVVTILALCAGLSAVKFGLDGELGIALAMVGAAAVLDTLDGRLARMLDATSKMGAELDSLSDAISFGVAPALIIYVTLLDGNSAGWIVALLFAVSLVLRLARFNTLLDDDSRPNWAREYFVGVPAPAGALIALVPIALTVQFGDGWWGGFAFVAAWTIFAALLCVSTIPTLAMKSVSVAPQAAAGLLVLVALAAALLVTYPIVLLLILVGLYLAHIPFAWRSARWVAARPETWQHKPAERRAQRRAQSRMPQIRRPAIRGSARLRLRRPRED</sequence>
<dbReference type="AlphaFoldDB" id="A0A1J0VZH8"/>
<evidence type="ECO:0000256" key="7">
    <source>
        <dbReference type="ARBA" id="ARBA00023098"/>
    </source>
</evidence>
<keyword evidence="10" id="KW-1208">Phospholipid metabolism</keyword>
<evidence type="ECO:0000256" key="8">
    <source>
        <dbReference type="ARBA" id="ARBA00023136"/>
    </source>
</evidence>
<reference evidence="14" key="1">
    <citation type="submission" date="2016-11" db="EMBL/GenBank/DDBJ databases">
        <authorList>
            <person name="Jaros S."/>
            <person name="Januszkiewicz K."/>
            <person name="Wedrychowicz H."/>
        </authorList>
    </citation>
    <scope>NUCLEOTIDE SEQUENCE [LARGE SCALE GENOMIC DNA]</scope>
    <source>
        <strain evidence="14">Y48</strain>
    </source>
</reference>
<keyword evidence="9" id="KW-0594">Phospholipid biosynthesis</keyword>
<dbReference type="GO" id="GO:0008654">
    <property type="term" value="P:phospholipid biosynthetic process"/>
    <property type="evidence" value="ECO:0007669"/>
    <property type="project" value="UniProtKB-KW"/>
</dbReference>
<dbReference type="InterPro" id="IPR048254">
    <property type="entry name" value="CDP_ALCOHOL_P_TRANSF_CS"/>
</dbReference>
<dbReference type="RefSeq" id="WP_071930669.1">
    <property type="nucleotide sequence ID" value="NZ_CP018082.1"/>
</dbReference>
<feature type="transmembrane region" description="Helical" evidence="13">
    <location>
        <begin position="105"/>
        <end position="128"/>
    </location>
</feature>
<feature type="region of interest" description="Disordered" evidence="12">
    <location>
        <begin position="257"/>
        <end position="278"/>
    </location>
</feature>
<feature type="transmembrane region" description="Helical" evidence="13">
    <location>
        <begin position="81"/>
        <end position="99"/>
    </location>
</feature>
<dbReference type="EMBL" id="CP018082">
    <property type="protein sequence ID" value="APE37504.1"/>
    <property type="molecule type" value="Genomic_DNA"/>
</dbReference>
<accession>A0A1J0VZH8</accession>
<dbReference type="InterPro" id="IPR043130">
    <property type="entry name" value="CDP-OH_PTrfase_TM_dom"/>
</dbReference>
<evidence type="ECO:0000256" key="11">
    <source>
        <dbReference type="RuleBase" id="RU003750"/>
    </source>
</evidence>
<keyword evidence="7" id="KW-0443">Lipid metabolism</keyword>
<keyword evidence="3" id="KW-0444">Lipid biosynthesis</keyword>
<dbReference type="InterPro" id="IPR050324">
    <property type="entry name" value="CDP-alcohol_PTase-I"/>
</dbReference>
<dbReference type="PROSITE" id="PS00379">
    <property type="entry name" value="CDP_ALCOHOL_P_TRANSF"/>
    <property type="match status" value="1"/>
</dbReference>
<dbReference type="OrthoDB" id="9777147at2"/>
<feature type="transmembrane region" description="Helical" evidence="13">
    <location>
        <begin position="199"/>
        <end position="217"/>
    </location>
</feature>
<feature type="transmembrane region" description="Helical" evidence="13">
    <location>
        <begin position="140"/>
        <end position="161"/>
    </location>
</feature>
<dbReference type="InterPro" id="IPR000462">
    <property type="entry name" value="CDP-OH_P_trans"/>
</dbReference>
<evidence type="ECO:0000256" key="12">
    <source>
        <dbReference type="SAM" id="MobiDB-lite"/>
    </source>
</evidence>
<keyword evidence="15" id="KW-1185">Reference proteome</keyword>
<evidence type="ECO:0000313" key="15">
    <source>
        <dbReference type="Proteomes" id="UP000183810"/>
    </source>
</evidence>
<dbReference type="Proteomes" id="UP000183810">
    <property type="component" value="Chromosome"/>
</dbReference>
<feature type="transmembrane region" description="Helical" evidence="13">
    <location>
        <begin position="44"/>
        <end position="60"/>
    </location>
</feature>
<evidence type="ECO:0000256" key="2">
    <source>
        <dbReference type="ARBA" id="ARBA00010441"/>
    </source>
</evidence>
<gene>
    <name evidence="14" type="ORF">BOX37_30265</name>
</gene>
<comment type="similarity">
    <text evidence="2 11">Belongs to the CDP-alcohol phosphatidyltransferase class-I family.</text>
</comment>
<name>A0A1J0VZH8_9NOCA</name>
<protein>
    <submittedName>
        <fullName evidence="14">CDP-diacylglycerol--serine O-phosphatidyltransferase</fullName>
    </submittedName>
</protein>
<dbReference type="PANTHER" id="PTHR14269:SF61">
    <property type="entry name" value="CDP-DIACYLGLYCEROL--SERINE O-PHOSPHATIDYLTRANSFERASE"/>
    <property type="match status" value="1"/>
</dbReference>
<organism evidence="14 15">
    <name type="scientific">Nocardia mangyaensis</name>
    <dbReference type="NCBI Taxonomy" id="2213200"/>
    <lineage>
        <taxon>Bacteria</taxon>
        <taxon>Bacillati</taxon>
        <taxon>Actinomycetota</taxon>
        <taxon>Actinomycetes</taxon>
        <taxon>Mycobacteriales</taxon>
        <taxon>Nocardiaceae</taxon>
        <taxon>Nocardia</taxon>
    </lineage>
</organism>
<dbReference type="KEGG" id="nsl:BOX37_30265"/>